<proteinExistence type="predicted"/>
<evidence type="ECO:0000313" key="1">
    <source>
        <dbReference type="EMBL" id="KAG9438558.1"/>
    </source>
</evidence>
<organism evidence="1 2">
    <name type="scientific">Aristolochia fimbriata</name>
    <name type="common">White veined hardy Dutchman's pipe vine</name>
    <dbReference type="NCBI Taxonomy" id="158543"/>
    <lineage>
        <taxon>Eukaryota</taxon>
        <taxon>Viridiplantae</taxon>
        <taxon>Streptophyta</taxon>
        <taxon>Embryophyta</taxon>
        <taxon>Tracheophyta</taxon>
        <taxon>Spermatophyta</taxon>
        <taxon>Magnoliopsida</taxon>
        <taxon>Magnoliidae</taxon>
        <taxon>Piperales</taxon>
        <taxon>Aristolochiaceae</taxon>
        <taxon>Aristolochia</taxon>
    </lineage>
</organism>
<reference evidence="1 2" key="1">
    <citation type="submission" date="2021-07" db="EMBL/GenBank/DDBJ databases">
        <title>The Aristolochia fimbriata genome: insights into angiosperm evolution, floral development and chemical biosynthesis.</title>
        <authorList>
            <person name="Jiao Y."/>
        </authorList>
    </citation>
    <scope>NUCLEOTIDE SEQUENCE [LARGE SCALE GENOMIC DNA]</scope>
    <source>
        <strain evidence="1">IBCAS-2021</strain>
        <tissue evidence="1">Leaf</tissue>
    </source>
</reference>
<evidence type="ECO:0000313" key="2">
    <source>
        <dbReference type="Proteomes" id="UP000825729"/>
    </source>
</evidence>
<keyword evidence="2" id="KW-1185">Reference proteome</keyword>
<sequence>MKQAYKLKHEQLVGELAAFLVSRPAHGQAAEVRSTRGPHTYISRVCMVLLAASQQELQVQGKKRRLERAYAFWPMLDGMKDGRAGKNQCDSEVERYQKDSEFVPTAATREILIVFLPVLLPAGGRKVGFPSRTGERQTLGVKPGFAYATVSED</sequence>
<dbReference type="Proteomes" id="UP000825729">
    <property type="component" value="Unassembled WGS sequence"/>
</dbReference>
<accession>A0AAV7DUB4</accession>
<protein>
    <submittedName>
        <fullName evidence="1">Uncharacterized protein</fullName>
    </submittedName>
</protein>
<dbReference type="EMBL" id="JAINDJ010000056">
    <property type="protein sequence ID" value="KAG9438558.1"/>
    <property type="molecule type" value="Genomic_DNA"/>
</dbReference>
<dbReference type="AlphaFoldDB" id="A0AAV7DUB4"/>
<gene>
    <name evidence="1" type="ORF">H6P81_021480</name>
</gene>
<comment type="caution">
    <text evidence="1">The sequence shown here is derived from an EMBL/GenBank/DDBJ whole genome shotgun (WGS) entry which is preliminary data.</text>
</comment>
<name>A0AAV7DUB4_ARIFI</name>